<name>A0A2S7CQL3_9XANT</name>
<gene>
    <name evidence="1" type="ORF">XpiCFBP4643_22820</name>
</gene>
<dbReference type="EMBL" id="MDEI01000039">
    <property type="protein sequence ID" value="PPU63877.1"/>
    <property type="molecule type" value="Genomic_DNA"/>
</dbReference>
<sequence>MTTHNFDFHLQELQERAIGKLIAAETFDKRAFDALKAYLCEKAELIKAEHVVSKQVISCLLSAAQTIESRAEYIPEARANLAMASEFSMLLELIAIGESCNDRRPGIPRVS</sequence>
<dbReference type="AlphaFoldDB" id="A0A2S7CQL3"/>
<accession>A0A2S7CQL3</accession>
<reference evidence="2" key="1">
    <citation type="submission" date="2016-08" db="EMBL/GenBank/DDBJ databases">
        <authorList>
            <person name="Merda D."/>
            <person name="Briand M."/>
            <person name="Taghouti G."/>
            <person name="Carrere S."/>
            <person name="Gouzy J."/>
            <person name="Portier P."/>
            <person name="Jacques M.-A."/>
            <person name="Fischer-Le Saux M."/>
        </authorList>
    </citation>
    <scope>NUCLEOTIDE SEQUENCE [LARGE SCALE GENOMIC DNA]</scope>
    <source>
        <strain evidence="2">CFBP4643</strain>
    </source>
</reference>
<dbReference type="RefSeq" id="WP_046964204.1">
    <property type="nucleotide sequence ID" value="NZ_MDEI01000039.1"/>
</dbReference>
<organism evidence="1 2">
    <name type="scientific">Xanthomonas pisi</name>
    <dbReference type="NCBI Taxonomy" id="56457"/>
    <lineage>
        <taxon>Bacteria</taxon>
        <taxon>Pseudomonadati</taxon>
        <taxon>Pseudomonadota</taxon>
        <taxon>Gammaproteobacteria</taxon>
        <taxon>Lysobacterales</taxon>
        <taxon>Lysobacteraceae</taxon>
        <taxon>Xanthomonas</taxon>
    </lineage>
</organism>
<dbReference type="OrthoDB" id="7063465at2"/>
<proteinExistence type="predicted"/>
<dbReference type="Proteomes" id="UP000238191">
    <property type="component" value="Unassembled WGS sequence"/>
</dbReference>
<keyword evidence="2" id="KW-1185">Reference proteome</keyword>
<comment type="caution">
    <text evidence="1">The sequence shown here is derived from an EMBL/GenBank/DDBJ whole genome shotgun (WGS) entry which is preliminary data.</text>
</comment>
<protein>
    <submittedName>
        <fullName evidence="1">Uncharacterized protein</fullName>
    </submittedName>
</protein>
<evidence type="ECO:0000313" key="2">
    <source>
        <dbReference type="Proteomes" id="UP000238191"/>
    </source>
</evidence>
<evidence type="ECO:0000313" key="1">
    <source>
        <dbReference type="EMBL" id="PPU63877.1"/>
    </source>
</evidence>